<dbReference type="AlphaFoldDB" id="A0A164QH63"/>
<keyword evidence="3" id="KW-1185">Reference proteome</keyword>
<feature type="compositionally biased region" description="Acidic residues" evidence="1">
    <location>
        <begin position="12"/>
        <end position="23"/>
    </location>
</feature>
<gene>
    <name evidence="2" type="ORF">SISNIDRAFT_489080</name>
</gene>
<dbReference type="Proteomes" id="UP000076722">
    <property type="component" value="Unassembled WGS sequence"/>
</dbReference>
<accession>A0A164QH63</accession>
<dbReference type="GO" id="GO:0005778">
    <property type="term" value="C:peroxisomal membrane"/>
    <property type="evidence" value="ECO:0007669"/>
    <property type="project" value="TreeGrafter"/>
</dbReference>
<reference evidence="2 3" key="1">
    <citation type="journal article" date="2016" name="Mol. Biol. Evol.">
        <title>Comparative Genomics of Early-Diverging Mushroom-Forming Fungi Provides Insights into the Origins of Lignocellulose Decay Capabilities.</title>
        <authorList>
            <person name="Nagy L.G."/>
            <person name="Riley R."/>
            <person name="Tritt A."/>
            <person name="Adam C."/>
            <person name="Daum C."/>
            <person name="Floudas D."/>
            <person name="Sun H."/>
            <person name="Yadav J.S."/>
            <person name="Pangilinan J."/>
            <person name="Larsson K.H."/>
            <person name="Matsuura K."/>
            <person name="Barry K."/>
            <person name="Labutti K."/>
            <person name="Kuo R."/>
            <person name="Ohm R.A."/>
            <person name="Bhattacharya S.S."/>
            <person name="Shirouzu T."/>
            <person name="Yoshinaga Y."/>
            <person name="Martin F.M."/>
            <person name="Grigoriev I.V."/>
            <person name="Hibbett D.S."/>
        </authorList>
    </citation>
    <scope>NUCLEOTIDE SEQUENCE [LARGE SCALE GENOMIC DNA]</scope>
    <source>
        <strain evidence="2 3">HHB9708</strain>
    </source>
</reference>
<evidence type="ECO:0000256" key="1">
    <source>
        <dbReference type="SAM" id="MobiDB-lite"/>
    </source>
</evidence>
<dbReference type="EMBL" id="KV419426">
    <property type="protein sequence ID" value="KZS89658.1"/>
    <property type="molecule type" value="Genomic_DNA"/>
</dbReference>
<proteinExistence type="predicted"/>
<dbReference type="PANTHER" id="PTHR12774:SF2">
    <property type="entry name" value="PEROXISOMAL BIOGENESIS FACTOR 19"/>
    <property type="match status" value="1"/>
</dbReference>
<feature type="compositionally biased region" description="Basic and acidic residues" evidence="1">
    <location>
        <begin position="86"/>
        <end position="95"/>
    </location>
</feature>
<dbReference type="OrthoDB" id="21292at2759"/>
<protein>
    <recommendedName>
        <fullName evidence="4">Pex19-domain-containing protein</fullName>
    </recommendedName>
</protein>
<evidence type="ECO:0000313" key="3">
    <source>
        <dbReference type="Proteomes" id="UP000076722"/>
    </source>
</evidence>
<evidence type="ECO:0000313" key="2">
    <source>
        <dbReference type="EMBL" id="KZS89658.1"/>
    </source>
</evidence>
<feature type="compositionally biased region" description="Polar residues" evidence="1">
    <location>
        <begin position="97"/>
        <end position="107"/>
    </location>
</feature>
<sequence>MSTADSRANVDKDEDFDDLDDVLEQFKVPPTKPAPPPPASSSQNVASSSLSKSSTETSSSKLPGLPSEEDVPYTLPPEFAAEFADEMERLMRELSEVSDQPSSSSNPAGPKEATDPLSAEQDAKFRAIWEQMLVEGMNGEEGEAGKKFEEEISKGGETSFQKAIQQTMDKLKDSDAQLKPDPGTTPDQLAALLSGLSDMNLDGNDEAGMEGMLEEMMGALMSKEILYEPVKELDEQLGKYLLEHPDIPAEDKARYDSQRVLSRQITAVFEKSTYRDDDPVTAAELLKLMNEMQSKGSPPKEVLGPLPPGLDFGEGLPGGEGCIIA</sequence>
<name>A0A164QH63_9AGAM</name>
<dbReference type="GO" id="GO:0033328">
    <property type="term" value="F:peroxisome membrane targeting sequence binding"/>
    <property type="evidence" value="ECO:0007669"/>
    <property type="project" value="TreeGrafter"/>
</dbReference>
<dbReference type="STRING" id="1314777.A0A164QH63"/>
<dbReference type="Gene3D" id="1.20.120.900">
    <property type="entry name" value="Pex19, mPTS binding domain"/>
    <property type="match status" value="1"/>
</dbReference>
<feature type="region of interest" description="Disordered" evidence="1">
    <location>
        <begin position="1"/>
        <end position="123"/>
    </location>
</feature>
<dbReference type="InterPro" id="IPR038322">
    <property type="entry name" value="Pex19_C_sf"/>
</dbReference>
<dbReference type="InterPro" id="IPR006708">
    <property type="entry name" value="Pex19"/>
</dbReference>
<feature type="region of interest" description="Disordered" evidence="1">
    <location>
        <begin position="293"/>
        <end position="318"/>
    </location>
</feature>
<feature type="compositionally biased region" description="Low complexity" evidence="1">
    <location>
        <begin position="40"/>
        <end position="63"/>
    </location>
</feature>
<dbReference type="GO" id="GO:0045046">
    <property type="term" value="P:protein import into peroxisome membrane"/>
    <property type="evidence" value="ECO:0007669"/>
    <property type="project" value="TreeGrafter"/>
</dbReference>
<dbReference type="Pfam" id="PF04614">
    <property type="entry name" value="Pex19"/>
    <property type="match status" value="1"/>
</dbReference>
<organism evidence="2 3">
    <name type="scientific">Sistotremastrum niveocremeum HHB9708</name>
    <dbReference type="NCBI Taxonomy" id="1314777"/>
    <lineage>
        <taxon>Eukaryota</taxon>
        <taxon>Fungi</taxon>
        <taxon>Dikarya</taxon>
        <taxon>Basidiomycota</taxon>
        <taxon>Agaricomycotina</taxon>
        <taxon>Agaricomycetes</taxon>
        <taxon>Sistotremastrales</taxon>
        <taxon>Sistotremastraceae</taxon>
        <taxon>Sertulicium</taxon>
        <taxon>Sertulicium niveocremeum</taxon>
    </lineage>
</organism>
<dbReference type="PANTHER" id="PTHR12774">
    <property type="entry name" value="PEROXISOMAL BIOGENESIS FACTOR 19"/>
    <property type="match status" value="1"/>
</dbReference>
<evidence type="ECO:0008006" key="4">
    <source>
        <dbReference type="Google" id="ProtNLM"/>
    </source>
</evidence>
<feature type="compositionally biased region" description="Pro residues" evidence="1">
    <location>
        <begin position="30"/>
        <end position="39"/>
    </location>
</feature>